<evidence type="ECO:0000256" key="9">
    <source>
        <dbReference type="SAM" id="Phobius"/>
    </source>
</evidence>
<dbReference type="InterPro" id="IPR006302">
    <property type="entry name" value="T3SS_HrcV"/>
</dbReference>
<comment type="similarity">
    <text evidence="2">Belongs to the FHIPEP (flagella/HR/invasion proteins export pore) family.</text>
</comment>
<keyword evidence="5" id="KW-0997">Cell inner membrane</keyword>
<dbReference type="InterPro" id="IPR042196">
    <property type="entry name" value="FHIPEP_4"/>
</dbReference>
<gene>
    <name evidence="10" type="primary">bcrD</name>
    <name evidence="10" type="ORF">GCM10007898_14110</name>
</gene>
<feature type="transmembrane region" description="Helical" evidence="9">
    <location>
        <begin position="247"/>
        <end position="269"/>
    </location>
</feature>
<dbReference type="InterPro" id="IPR042193">
    <property type="entry name" value="FHIPEP_3"/>
</dbReference>
<evidence type="ECO:0000256" key="6">
    <source>
        <dbReference type="ARBA" id="ARBA00022692"/>
    </source>
</evidence>
<dbReference type="Gene3D" id="3.40.30.60">
    <property type="entry name" value="FHIPEP family, domain 1"/>
    <property type="match status" value="1"/>
</dbReference>
<evidence type="ECO:0000256" key="1">
    <source>
        <dbReference type="ARBA" id="ARBA00004429"/>
    </source>
</evidence>
<dbReference type="PIRSF" id="PIRSF005419">
    <property type="entry name" value="FlhA"/>
    <property type="match status" value="1"/>
</dbReference>
<evidence type="ECO:0000256" key="3">
    <source>
        <dbReference type="ARBA" id="ARBA00022448"/>
    </source>
</evidence>
<evidence type="ECO:0000256" key="8">
    <source>
        <dbReference type="ARBA" id="ARBA00023136"/>
    </source>
</evidence>
<dbReference type="PANTHER" id="PTHR30161:SF2">
    <property type="entry name" value="INVASION PROTEIN INVA"/>
    <property type="match status" value="1"/>
</dbReference>
<feature type="transmembrane region" description="Helical" evidence="9">
    <location>
        <begin position="290"/>
        <end position="323"/>
    </location>
</feature>
<evidence type="ECO:0000313" key="11">
    <source>
        <dbReference type="Proteomes" id="UP001156627"/>
    </source>
</evidence>
<evidence type="ECO:0000256" key="5">
    <source>
        <dbReference type="ARBA" id="ARBA00022519"/>
    </source>
</evidence>
<dbReference type="Gene3D" id="1.10.8.540">
    <property type="entry name" value="FHIPEP family, domain 3"/>
    <property type="match status" value="1"/>
</dbReference>
<feature type="transmembrane region" description="Helical" evidence="9">
    <location>
        <begin position="119"/>
        <end position="138"/>
    </location>
</feature>
<feature type="transmembrane region" description="Helical" evidence="9">
    <location>
        <begin position="78"/>
        <end position="99"/>
    </location>
</feature>
<comment type="subcellular location">
    <subcellularLocation>
        <location evidence="1">Cell inner membrane</location>
        <topology evidence="1">Multi-pass membrane protein</topology>
    </subcellularLocation>
</comment>
<feature type="transmembrane region" description="Helical" evidence="9">
    <location>
        <begin position="47"/>
        <end position="66"/>
    </location>
</feature>
<proteinExistence type="inferred from homology"/>
<keyword evidence="4" id="KW-1003">Cell membrane</keyword>
<dbReference type="RefSeq" id="WP_284331288.1">
    <property type="nucleotide sequence ID" value="NZ_BSOA01000012.1"/>
</dbReference>
<dbReference type="InterPro" id="IPR042194">
    <property type="entry name" value="FHIPEP_1"/>
</dbReference>
<dbReference type="PANTHER" id="PTHR30161">
    <property type="entry name" value="FLAGELLAR EXPORT PROTEIN, MEMBRANE FLHA SUBUNIT-RELATED"/>
    <property type="match status" value="1"/>
</dbReference>
<feature type="transmembrane region" description="Helical" evidence="9">
    <location>
        <begin position="20"/>
        <end position="41"/>
    </location>
</feature>
<keyword evidence="7 9" id="KW-1133">Transmembrane helix</keyword>
<evidence type="ECO:0000256" key="2">
    <source>
        <dbReference type="ARBA" id="ARBA00008835"/>
    </source>
</evidence>
<evidence type="ECO:0000313" key="10">
    <source>
        <dbReference type="EMBL" id="GLQ87843.1"/>
    </source>
</evidence>
<dbReference type="InterPro" id="IPR001712">
    <property type="entry name" value="T3SS_FHIPEP"/>
</dbReference>
<keyword evidence="8 9" id="KW-0472">Membrane</keyword>
<dbReference type="Gene3D" id="3.40.50.12790">
    <property type="entry name" value="FHIPEP family, domain 4"/>
    <property type="match status" value="1"/>
</dbReference>
<dbReference type="NCBIfam" id="TIGR01399">
    <property type="entry name" value="hrcV"/>
    <property type="match status" value="1"/>
</dbReference>
<organism evidence="10 11">
    <name type="scientific">Dyella flagellata</name>
    <dbReference type="NCBI Taxonomy" id="1867833"/>
    <lineage>
        <taxon>Bacteria</taxon>
        <taxon>Pseudomonadati</taxon>
        <taxon>Pseudomonadota</taxon>
        <taxon>Gammaproteobacteria</taxon>
        <taxon>Lysobacterales</taxon>
        <taxon>Rhodanobacteraceae</taxon>
        <taxon>Dyella</taxon>
    </lineage>
</organism>
<protein>
    <submittedName>
        <fullName evidence="10">EscV/YscV/HrcV family type III secretion system export apparatus protein</fullName>
    </submittedName>
</protein>
<reference evidence="11" key="1">
    <citation type="journal article" date="2019" name="Int. J. Syst. Evol. Microbiol.">
        <title>The Global Catalogue of Microorganisms (GCM) 10K type strain sequencing project: providing services to taxonomists for standard genome sequencing and annotation.</title>
        <authorList>
            <consortium name="The Broad Institute Genomics Platform"/>
            <consortium name="The Broad Institute Genome Sequencing Center for Infectious Disease"/>
            <person name="Wu L."/>
            <person name="Ma J."/>
        </authorList>
    </citation>
    <scope>NUCLEOTIDE SEQUENCE [LARGE SCALE GENOMIC DNA]</scope>
    <source>
        <strain evidence="11">NBRC 111981</strain>
    </source>
</reference>
<dbReference type="Proteomes" id="UP001156627">
    <property type="component" value="Unassembled WGS sequence"/>
</dbReference>
<keyword evidence="6 9" id="KW-0812">Transmembrane</keyword>
<dbReference type="Pfam" id="PF00771">
    <property type="entry name" value="FHIPEP"/>
    <property type="match status" value="1"/>
</dbReference>
<dbReference type="PRINTS" id="PR00949">
    <property type="entry name" value="TYPE3IMAPROT"/>
</dbReference>
<accession>A0ABQ5X8C0</accession>
<comment type="caution">
    <text evidence="10">The sequence shown here is derived from an EMBL/GenBank/DDBJ whole genome shotgun (WGS) entry which is preliminary data.</text>
</comment>
<evidence type="ECO:0000256" key="4">
    <source>
        <dbReference type="ARBA" id="ARBA00022475"/>
    </source>
</evidence>
<keyword evidence="11" id="KW-1185">Reference proteome</keyword>
<sequence length="688" mass="74369">MALESILSRLGSSRGGSRSYSDLVLVAGVVAIIGLMILPLPMVGIDALVALNMLIGVGLLLVAIYIPAPVAFSSFPSVLLLTTLFRLALSIAITRSILLNADGGRIIDTFGNMVVGGNLIVGLVVFLIITVVQFIVVAKGAERVAEVAARFSLDAMPGKQLSIDSDLRSGLLEKDEARRRRRLLEVESQLHGSLDGAMKFVKGDAIAGMVIIIINLLGGLGVGVLMHGMSLDDAMHTYSVLTVGDGLVAQIPALLASISAGLIVTRTAGDEEERNLGAIIAKQISSEPRVMMIVGCIALGMMLVPGFPLVVFLPIGVAMVGMASWRMRERVGVLRKLFKVPESQAELLPPDVADTDALMPPPALLLEVNMAALQALGSAQVRNLFRQVVGSLREEYGVPLPKPALRAGLNLPEQGYALYAYGVRIGYGVLKPEALFLPGRVALPAQPQGDAALVKEGVVGFPGRWVARDGSHGARALEPPQMLREHIRLALERHLSLFVGIQETSNLSNGLSRDYPDLVREMLRVVSPQRVADVLKRLVEERVPIRQLRDVFEAITDAASREKDIVLVAEYVRMSLRRHISYRYADDDHVLRVLVTRPELEERLRRSVHNGPAGAQLAVEPDLAARLLTQIGDYVSGEHGASLVMISSTDVRRHLRKLTEAEYADIPVLSYQELVPDLRLVPVGQLVA</sequence>
<name>A0ABQ5X8C0_9GAMM</name>
<keyword evidence="3" id="KW-0813">Transport</keyword>
<dbReference type="EMBL" id="BSOA01000012">
    <property type="protein sequence ID" value="GLQ87843.1"/>
    <property type="molecule type" value="Genomic_DNA"/>
</dbReference>
<evidence type="ECO:0000256" key="7">
    <source>
        <dbReference type="ARBA" id="ARBA00022989"/>
    </source>
</evidence>
<feature type="transmembrane region" description="Helical" evidence="9">
    <location>
        <begin position="205"/>
        <end position="227"/>
    </location>
</feature>